<keyword evidence="3" id="KW-0813">Transport</keyword>
<dbReference type="SUPFAM" id="SSF56219">
    <property type="entry name" value="DNase I-like"/>
    <property type="match status" value="1"/>
</dbReference>
<evidence type="ECO:0008006" key="15">
    <source>
        <dbReference type="Google" id="ProtNLM"/>
    </source>
</evidence>
<feature type="domain" description="EF-hand" evidence="11">
    <location>
        <begin position="951"/>
        <end position="986"/>
    </location>
</feature>
<feature type="domain" description="Reverse transcriptase" evidence="12">
    <location>
        <begin position="483"/>
        <end position="783"/>
    </location>
</feature>
<dbReference type="Pfam" id="PF00153">
    <property type="entry name" value="Mito_carr"/>
    <property type="match status" value="3"/>
</dbReference>
<keyword evidence="14" id="KW-1185">Reference proteome</keyword>
<name>A0ABR1EKF9_NECAM</name>
<dbReference type="CDD" id="cd09076">
    <property type="entry name" value="L1-EN"/>
    <property type="match status" value="1"/>
</dbReference>
<dbReference type="InterPro" id="IPR043502">
    <property type="entry name" value="DNA/RNA_pol_sf"/>
</dbReference>
<comment type="caution">
    <text evidence="13">The sequence shown here is derived from an EMBL/GenBank/DDBJ whole genome shotgun (WGS) entry which is preliminary data.</text>
</comment>
<evidence type="ECO:0000256" key="4">
    <source>
        <dbReference type="ARBA" id="ARBA00022692"/>
    </source>
</evidence>
<keyword evidence="4 9" id="KW-0812">Transmembrane</keyword>
<protein>
    <recommendedName>
        <fullName evidence="15">EF hand</fullName>
    </recommendedName>
</protein>
<keyword evidence="5" id="KW-0677">Repeat</keyword>
<dbReference type="Proteomes" id="UP001303046">
    <property type="component" value="Unassembled WGS sequence"/>
</dbReference>
<evidence type="ECO:0000256" key="5">
    <source>
        <dbReference type="ARBA" id="ARBA00022737"/>
    </source>
</evidence>
<evidence type="ECO:0000256" key="10">
    <source>
        <dbReference type="SAM" id="MobiDB-lite"/>
    </source>
</evidence>
<comment type="similarity">
    <text evidence="2">Belongs to the mitochondrial carrier (TC 2.A.29) family.</text>
</comment>
<dbReference type="InterPro" id="IPR036691">
    <property type="entry name" value="Endo/exonu/phosph_ase_sf"/>
</dbReference>
<dbReference type="InterPro" id="IPR023395">
    <property type="entry name" value="MCP_dom_sf"/>
</dbReference>
<evidence type="ECO:0000256" key="9">
    <source>
        <dbReference type="PROSITE-ProRule" id="PRU00282"/>
    </source>
</evidence>
<keyword evidence="8 9" id="KW-0472">Membrane</keyword>
<dbReference type="Pfam" id="PF00078">
    <property type="entry name" value="RVT_1"/>
    <property type="match status" value="1"/>
</dbReference>
<evidence type="ECO:0000256" key="7">
    <source>
        <dbReference type="ARBA" id="ARBA00022989"/>
    </source>
</evidence>
<reference evidence="13 14" key="1">
    <citation type="submission" date="2023-08" db="EMBL/GenBank/DDBJ databases">
        <title>A Necator americanus chromosomal reference genome.</title>
        <authorList>
            <person name="Ilik V."/>
            <person name="Petrzelkova K.J."/>
            <person name="Pardy F."/>
            <person name="Fuh T."/>
            <person name="Niatou-Singa F.S."/>
            <person name="Gouil Q."/>
            <person name="Baker L."/>
            <person name="Ritchie M.E."/>
            <person name="Jex A.R."/>
            <person name="Gazzola D."/>
            <person name="Li H."/>
            <person name="Toshio Fujiwara R."/>
            <person name="Zhan B."/>
            <person name="Aroian R.V."/>
            <person name="Pafco B."/>
            <person name="Schwarz E.M."/>
        </authorList>
    </citation>
    <scope>NUCLEOTIDE SEQUENCE [LARGE SCALE GENOMIC DNA]</scope>
    <source>
        <strain evidence="13 14">Aroian</strain>
        <tissue evidence="13">Whole animal</tissue>
    </source>
</reference>
<dbReference type="PROSITE" id="PS00018">
    <property type="entry name" value="EF_HAND_1"/>
    <property type="match status" value="2"/>
</dbReference>
<evidence type="ECO:0000313" key="14">
    <source>
        <dbReference type="Proteomes" id="UP001303046"/>
    </source>
</evidence>
<evidence type="ECO:0000256" key="2">
    <source>
        <dbReference type="ARBA" id="ARBA00006375"/>
    </source>
</evidence>
<evidence type="ECO:0000256" key="8">
    <source>
        <dbReference type="ARBA" id="ARBA00023136"/>
    </source>
</evidence>
<feature type="repeat" description="Solcar" evidence="9">
    <location>
        <begin position="1124"/>
        <end position="1210"/>
    </location>
</feature>
<evidence type="ECO:0000259" key="12">
    <source>
        <dbReference type="PROSITE" id="PS50878"/>
    </source>
</evidence>
<evidence type="ECO:0000259" key="11">
    <source>
        <dbReference type="PROSITE" id="PS50222"/>
    </source>
</evidence>
<dbReference type="Gene3D" id="3.60.10.10">
    <property type="entry name" value="Endonuclease/exonuclease/phosphatase"/>
    <property type="match status" value="1"/>
</dbReference>
<feature type="domain" description="EF-hand" evidence="11">
    <location>
        <begin position="1018"/>
        <end position="1053"/>
    </location>
</feature>
<dbReference type="CDD" id="cd01650">
    <property type="entry name" value="RT_nLTR_like"/>
    <property type="match status" value="1"/>
</dbReference>
<feature type="region of interest" description="Disordered" evidence="10">
    <location>
        <begin position="157"/>
        <end position="183"/>
    </location>
</feature>
<dbReference type="InterPro" id="IPR002048">
    <property type="entry name" value="EF_hand_dom"/>
</dbReference>
<dbReference type="InterPro" id="IPR000477">
    <property type="entry name" value="RT_dom"/>
</dbReference>
<keyword evidence="7" id="KW-1133">Transmembrane helix</keyword>
<feature type="domain" description="EF-hand" evidence="11">
    <location>
        <begin position="1054"/>
        <end position="1089"/>
    </location>
</feature>
<evidence type="ECO:0000256" key="1">
    <source>
        <dbReference type="ARBA" id="ARBA00004448"/>
    </source>
</evidence>
<dbReference type="InterPro" id="IPR043128">
    <property type="entry name" value="Rev_trsase/Diguanyl_cyclase"/>
</dbReference>
<dbReference type="PROSITE" id="PS50878">
    <property type="entry name" value="RT_POL"/>
    <property type="match status" value="1"/>
</dbReference>
<dbReference type="Pfam" id="PF13499">
    <property type="entry name" value="EF-hand_7"/>
    <property type="match status" value="1"/>
</dbReference>
<proteinExistence type="inferred from homology"/>
<feature type="repeat" description="Solcar" evidence="9">
    <location>
        <begin position="1220"/>
        <end position="1306"/>
    </location>
</feature>
<gene>
    <name evidence="13" type="primary">Necator_chrX.g23782</name>
    <name evidence="13" type="ORF">RB195_023618</name>
</gene>
<dbReference type="SMART" id="SM00054">
    <property type="entry name" value="EFh"/>
    <property type="match status" value="3"/>
</dbReference>
<dbReference type="SUPFAM" id="SSF47473">
    <property type="entry name" value="EF-hand"/>
    <property type="match status" value="1"/>
</dbReference>
<dbReference type="SUPFAM" id="SSF103506">
    <property type="entry name" value="Mitochondrial carrier"/>
    <property type="match status" value="1"/>
</dbReference>
<dbReference type="SUPFAM" id="SSF56672">
    <property type="entry name" value="DNA/RNA polymerases"/>
    <property type="match status" value="1"/>
</dbReference>
<dbReference type="Gene3D" id="1.50.40.10">
    <property type="entry name" value="Mitochondrial carrier domain"/>
    <property type="match status" value="1"/>
</dbReference>
<dbReference type="PROSITE" id="PS50920">
    <property type="entry name" value="SOLCAR"/>
    <property type="match status" value="3"/>
</dbReference>
<keyword evidence="6" id="KW-0106">Calcium</keyword>
<evidence type="ECO:0000313" key="13">
    <source>
        <dbReference type="EMBL" id="KAK6762978.1"/>
    </source>
</evidence>
<dbReference type="InterPro" id="IPR018108">
    <property type="entry name" value="MCP_transmembrane"/>
</dbReference>
<dbReference type="PRINTS" id="PR00926">
    <property type="entry name" value="MITOCARRIER"/>
</dbReference>
<feature type="repeat" description="Solcar" evidence="9">
    <location>
        <begin position="1317"/>
        <end position="1406"/>
    </location>
</feature>
<comment type="subcellular location">
    <subcellularLocation>
        <location evidence="1">Mitochondrion inner membrane</location>
        <topology evidence="1">Multi-pass membrane protein</topology>
    </subcellularLocation>
</comment>
<dbReference type="InterPro" id="IPR018247">
    <property type="entry name" value="EF_Hand_1_Ca_BS"/>
</dbReference>
<sequence length="1412" mass="161585">MMYESETWATPSTVMEKIDRTKRKLLRRLLGYFWPRVCHSEDLCTEIDVVYRRMTRGRYQHLAPPSKAAKVNRLRFFGHMLRRPADRLVQRVLKSSSGSSWKKPPGRKRKFWTEVVKEDLRTLGVDRQFRRDKIEKVGQSCVQGRRTSAKMRVIASGDDISPPIKSKARAYPRSDAHYPRPGNVANMRELSARGRSRPKKLVRHRQQHPVRLATLNVATLTAKSRELADSLRKRCVDICCVQETRFKGSKSRELGDGYKLIYHGTSNCSGVGIILNESFRNSVTAVDRLSVRLMAVKVDTGEVELRVASAYAPQMGCSEEEEACFWEDLEQYVQSLEGEDVLPIGGDFNGHVGSRKDGFESCHGGYGFGARNDDGLRILEYAAASDLIIANTQYRKRKWHLITYTSGGRETQIDFWMLRRRDRRLLQDSKVIPTDHVAAQHHLLVMDLKISRPRKRHPRTETQRIKWWNLKDRKEAAIREKKSKYKLRWRTRQPDDRDTYLAARRETNKAVSKADRYKAVYDMFDTREGERAVYRLVRARHRSTLDMEHTKIVKGADGVVLRRSGQILERWRDYYNHLCNEEFCHPPIATVPSVEGPVLPITAVEDCSTIDAIHAVRILLEKHREKNRSVHLAFLHLEKAFDRVAHELLWISMRSHRVPEEYVWWRKLFYAKPTSIVRCAAGTSRSFPVQVGVHQGSSLSPLLFILCMDTMTKEIQKQHPWTLLFADDVMLASESRDDLQKQVQSWMDQLQQYGLRLNTSKTEYMECGPRIEDGSIRVDGTELNKVNCFKHLGSKVTSTGDIDQEGRARVNAAWMKWKMATGVLCDRKVPVRLKSKIYRTVVRPVALYGCECWPTRKALGRVFHAMEMPMLRWTIGVTLKEKVSNDTVRSIFGVVPTTEKMEARLRWFGHVLRREENSVAKTALKLDVSGGSISKETAIATHAALSDLSPEKEKRLRELYERLDINSDGTVDIRDLTAALKHEMPHIPTRLAPKLMARINSGGDDSINFGDFVRYVVEHEKRLENIFQDLDKNNDGLIDVREIKLFCNELGIHLDDRKARDILHRMDRSGSSSVDLSDFQQFMLLYPSSDVKDMVDFWRHNLVIDIGEDSQVPEDFTNQEMISGVWWRHLVAGAVAGCMSRTCTAPLDRLKLFMQVHSTRRNRVGVISSLRLLYAEGGTKSFWRGNGINVVKIAPESAIKFMAYDQCKRLIQKYKNSDDLTVFERLLAGSAAGAVSQTVIYPMEVLKTRLALRKTGQLDNGFFHFARKMYKKEGIVCFYKGYVPNLLGIIPYAGIDLAVYETLKKLYVRHHNGGAEPGVVALLACGTCSSTCGQLASYPLALVRTRLQARAISGDTMQPDTMSGQIRYILNNEGFFGLYRGIAPNFMKVIPAVSISYVVYEYMRKHLGATMS</sequence>
<dbReference type="InterPro" id="IPR011992">
    <property type="entry name" value="EF-hand-dom_pair"/>
</dbReference>
<dbReference type="PROSITE" id="PS50222">
    <property type="entry name" value="EF_HAND_2"/>
    <property type="match status" value="3"/>
</dbReference>
<evidence type="ECO:0000256" key="6">
    <source>
        <dbReference type="ARBA" id="ARBA00022837"/>
    </source>
</evidence>
<dbReference type="EMBL" id="JAVFWL010000006">
    <property type="protein sequence ID" value="KAK6762978.1"/>
    <property type="molecule type" value="Genomic_DNA"/>
</dbReference>
<evidence type="ECO:0000256" key="3">
    <source>
        <dbReference type="ARBA" id="ARBA00022448"/>
    </source>
</evidence>
<dbReference type="Gene3D" id="1.10.238.10">
    <property type="entry name" value="EF-hand"/>
    <property type="match status" value="2"/>
</dbReference>
<dbReference type="PANTHER" id="PTHR24089">
    <property type="entry name" value="SOLUTE CARRIER FAMILY 25"/>
    <property type="match status" value="1"/>
</dbReference>
<accession>A0ABR1EKF9</accession>
<dbReference type="InterPro" id="IPR002067">
    <property type="entry name" value="MCP"/>
</dbReference>
<dbReference type="CDD" id="cd00051">
    <property type="entry name" value="EFh"/>
    <property type="match status" value="1"/>
</dbReference>
<organism evidence="13 14">
    <name type="scientific">Necator americanus</name>
    <name type="common">Human hookworm</name>
    <dbReference type="NCBI Taxonomy" id="51031"/>
    <lineage>
        <taxon>Eukaryota</taxon>
        <taxon>Metazoa</taxon>
        <taxon>Ecdysozoa</taxon>
        <taxon>Nematoda</taxon>
        <taxon>Chromadorea</taxon>
        <taxon>Rhabditida</taxon>
        <taxon>Rhabditina</taxon>
        <taxon>Rhabditomorpha</taxon>
        <taxon>Strongyloidea</taxon>
        <taxon>Ancylostomatidae</taxon>
        <taxon>Bunostominae</taxon>
        <taxon>Necator</taxon>
    </lineage>
</organism>
<dbReference type="Gene3D" id="3.30.70.270">
    <property type="match status" value="1"/>
</dbReference>